<dbReference type="GeneID" id="36556616"/>
<name>A0A2I2GBB2_9EURO</name>
<dbReference type="SMART" id="SM00355">
    <property type="entry name" value="ZnF_C2H2"/>
    <property type="match status" value="2"/>
</dbReference>
<feature type="compositionally biased region" description="Polar residues" evidence="2">
    <location>
        <begin position="87"/>
        <end position="110"/>
    </location>
</feature>
<dbReference type="InterPro" id="IPR036236">
    <property type="entry name" value="Znf_C2H2_sf"/>
</dbReference>
<evidence type="ECO:0000313" key="5">
    <source>
        <dbReference type="Proteomes" id="UP000234275"/>
    </source>
</evidence>
<dbReference type="OrthoDB" id="2687452at2759"/>
<dbReference type="RefSeq" id="XP_024705468.1">
    <property type="nucleotide sequence ID" value="XM_024848917.1"/>
</dbReference>
<keyword evidence="1" id="KW-0479">Metal-binding</keyword>
<dbReference type="STRING" id="1392250.A0A2I2GBB2"/>
<reference evidence="4 5" key="1">
    <citation type="submission" date="2016-12" db="EMBL/GenBank/DDBJ databases">
        <title>The genomes of Aspergillus section Nigri reveals drivers in fungal speciation.</title>
        <authorList>
            <consortium name="DOE Joint Genome Institute"/>
            <person name="Vesth T.C."/>
            <person name="Nybo J."/>
            <person name="Theobald S."/>
            <person name="Brandl J."/>
            <person name="Frisvad J.C."/>
            <person name="Nielsen K.F."/>
            <person name="Lyhne E.K."/>
            <person name="Kogle M.E."/>
            <person name="Kuo A."/>
            <person name="Riley R."/>
            <person name="Clum A."/>
            <person name="Nolan M."/>
            <person name="Lipzen A."/>
            <person name="Salamov A."/>
            <person name="Henrissat B."/>
            <person name="Wiebenga A."/>
            <person name="De Vries R.P."/>
            <person name="Grigoriev I.V."/>
            <person name="Mortensen U.H."/>
            <person name="Andersen M.R."/>
            <person name="Baker S.E."/>
        </authorList>
    </citation>
    <scope>NUCLEOTIDE SEQUENCE [LARGE SCALE GENOMIC DNA]</scope>
    <source>
        <strain evidence="4 5">IBT 23096</strain>
    </source>
</reference>
<dbReference type="Proteomes" id="UP000234275">
    <property type="component" value="Unassembled WGS sequence"/>
</dbReference>
<evidence type="ECO:0000259" key="3">
    <source>
        <dbReference type="PROSITE" id="PS50157"/>
    </source>
</evidence>
<keyword evidence="1" id="KW-0862">Zinc</keyword>
<dbReference type="VEuPathDB" id="FungiDB:P170DRAFT_435355"/>
<evidence type="ECO:0000313" key="4">
    <source>
        <dbReference type="EMBL" id="PLB50166.1"/>
    </source>
</evidence>
<organism evidence="4 5">
    <name type="scientific">Aspergillus steynii IBT 23096</name>
    <dbReference type="NCBI Taxonomy" id="1392250"/>
    <lineage>
        <taxon>Eukaryota</taxon>
        <taxon>Fungi</taxon>
        <taxon>Dikarya</taxon>
        <taxon>Ascomycota</taxon>
        <taxon>Pezizomycotina</taxon>
        <taxon>Eurotiomycetes</taxon>
        <taxon>Eurotiomycetidae</taxon>
        <taxon>Eurotiales</taxon>
        <taxon>Aspergillaceae</taxon>
        <taxon>Aspergillus</taxon>
        <taxon>Aspergillus subgen. Circumdati</taxon>
    </lineage>
</organism>
<dbReference type="AlphaFoldDB" id="A0A2I2GBB2"/>
<gene>
    <name evidence="4" type="ORF">P170DRAFT_435355</name>
</gene>
<feature type="domain" description="C2H2-type" evidence="3">
    <location>
        <begin position="214"/>
        <end position="240"/>
    </location>
</feature>
<dbReference type="EMBL" id="MSFO01000003">
    <property type="protein sequence ID" value="PLB50166.1"/>
    <property type="molecule type" value="Genomic_DNA"/>
</dbReference>
<dbReference type="InterPro" id="IPR013087">
    <property type="entry name" value="Znf_C2H2_type"/>
</dbReference>
<evidence type="ECO:0000256" key="2">
    <source>
        <dbReference type="SAM" id="MobiDB-lite"/>
    </source>
</evidence>
<dbReference type="Gene3D" id="3.30.160.60">
    <property type="entry name" value="Classic Zinc Finger"/>
    <property type="match status" value="2"/>
</dbReference>
<evidence type="ECO:0000256" key="1">
    <source>
        <dbReference type="PROSITE-ProRule" id="PRU00042"/>
    </source>
</evidence>
<protein>
    <recommendedName>
        <fullName evidence="3">C2H2-type domain-containing protein</fullName>
    </recommendedName>
</protein>
<comment type="caution">
    <text evidence="4">The sequence shown here is derived from an EMBL/GenBank/DDBJ whole genome shotgun (WGS) entry which is preliminary data.</text>
</comment>
<feature type="region of interest" description="Disordered" evidence="2">
    <location>
        <begin position="64"/>
        <end position="110"/>
    </location>
</feature>
<dbReference type="PROSITE" id="PS00028">
    <property type="entry name" value="ZINC_FINGER_C2H2_1"/>
    <property type="match status" value="1"/>
</dbReference>
<dbReference type="Pfam" id="PF12874">
    <property type="entry name" value="zf-met"/>
    <property type="match status" value="1"/>
</dbReference>
<feature type="compositionally biased region" description="Low complexity" evidence="2">
    <location>
        <begin position="64"/>
        <end position="76"/>
    </location>
</feature>
<keyword evidence="5" id="KW-1185">Reference proteome</keyword>
<keyword evidence="1" id="KW-0863">Zinc-finger</keyword>
<sequence>MSDTSDLDRHGIWSLDAASSLAALEYIQPDVSPDYSDLMGLDVSGLLDSATYLPPISQDPLLYTSTNTGSTANTASHPSDLPYRANTLGQYPETNPSTPQDRTKGCTSCGLQGTSPDVPVNAYTTGPNHENQLFEASHLRPHVGCNDSFAHATIKRGNDSGMNERTAVFIESKPRKPKFFICKWEGCTHKRNHFRREIDLMRHVKNIHVSPRSYRCDVCNMLFNRRDNLEAHTRRVHVQP</sequence>
<proteinExistence type="predicted"/>
<dbReference type="PROSITE" id="PS50157">
    <property type="entry name" value="ZINC_FINGER_C2H2_2"/>
    <property type="match status" value="1"/>
</dbReference>
<accession>A0A2I2GBB2</accession>
<dbReference type="SUPFAM" id="SSF57667">
    <property type="entry name" value="beta-beta-alpha zinc fingers"/>
    <property type="match status" value="1"/>
</dbReference>
<dbReference type="GO" id="GO:0008270">
    <property type="term" value="F:zinc ion binding"/>
    <property type="evidence" value="ECO:0007669"/>
    <property type="project" value="UniProtKB-KW"/>
</dbReference>